<dbReference type="Gene3D" id="3.40.50.620">
    <property type="entry name" value="HUPs"/>
    <property type="match status" value="1"/>
</dbReference>
<dbReference type="CDD" id="cd06259">
    <property type="entry name" value="YdcF-like"/>
    <property type="match status" value="1"/>
</dbReference>
<feature type="chain" id="PRO_5039225378" evidence="1">
    <location>
        <begin position="41"/>
        <end position="206"/>
    </location>
</feature>
<evidence type="ECO:0000313" key="3">
    <source>
        <dbReference type="EMBL" id="NKY55025.1"/>
    </source>
</evidence>
<evidence type="ECO:0000259" key="2">
    <source>
        <dbReference type="Pfam" id="PF02698"/>
    </source>
</evidence>
<feature type="domain" description="DUF218" evidence="2">
    <location>
        <begin position="69"/>
        <end position="190"/>
    </location>
</feature>
<keyword evidence="4" id="KW-1185">Reference proteome</keyword>
<reference evidence="3 4" key="1">
    <citation type="submission" date="2020-04" db="EMBL/GenBank/DDBJ databases">
        <title>MicrobeNet Type strains.</title>
        <authorList>
            <person name="Nicholson A.C."/>
        </authorList>
    </citation>
    <scope>NUCLEOTIDE SEQUENCE [LARGE SCALE GENOMIC DNA]</scope>
    <source>
        <strain evidence="3 4">JCM 3332</strain>
    </source>
</reference>
<sequence length="206" mass="21294">MSDTHRGRHRRRRHRSLRAALTTALTAAAISAGLCAPVAAVPTLPGGLPAGIGDLPTGPLPRVHGPGTAIVILGYGLLPDGTMRPELVNRLRAGYIQALLAPHSPVIVTGGNPRNGVTEAAAMAEWLVGHGLPAHRVHQEPAAATTVQNARRSAQLIRALGVHDAVVVTSEDHIDRAADSFTAAGVSVAATLTPRQIPGFVAVWGP</sequence>
<gene>
    <name evidence="3" type="ORF">HGA15_02390</name>
</gene>
<dbReference type="InterPro" id="IPR051599">
    <property type="entry name" value="Cell_Envelope_Assoc"/>
</dbReference>
<name>A0A846Y982_9NOCA</name>
<dbReference type="Pfam" id="PF02698">
    <property type="entry name" value="DUF218"/>
    <property type="match status" value="1"/>
</dbReference>
<evidence type="ECO:0000256" key="1">
    <source>
        <dbReference type="SAM" id="SignalP"/>
    </source>
</evidence>
<evidence type="ECO:0000313" key="4">
    <source>
        <dbReference type="Proteomes" id="UP000570678"/>
    </source>
</evidence>
<dbReference type="AlphaFoldDB" id="A0A846Y982"/>
<dbReference type="GO" id="GO:0005886">
    <property type="term" value="C:plasma membrane"/>
    <property type="evidence" value="ECO:0007669"/>
    <property type="project" value="TreeGrafter"/>
</dbReference>
<keyword evidence="1" id="KW-0732">Signal</keyword>
<dbReference type="InterPro" id="IPR003848">
    <property type="entry name" value="DUF218"/>
</dbReference>
<organism evidence="3 4">
    <name type="scientific">Nocardia flavorosea</name>
    <dbReference type="NCBI Taxonomy" id="53429"/>
    <lineage>
        <taxon>Bacteria</taxon>
        <taxon>Bacillati</taxon>
        <taxon>Actinomycetota</taxon>
        <taxon>Actinomycetes</taxon>
        <taxon>Mycobacteriales</taxon>
        <taxon>Nocardiaceae</taxon>
        <taxon>Nocardia</taxon>
    </lineage>
</organism>
<dbReference type="GO" id="GO:0000270">
    <property type="term" value="P:peptidoglycan metabolic process"/>
    <property type="evidence" value="ECO:0007669"/>
    <property type="project" value="TreeGrafter"/>
</dbReference>
<comment type="caution">
    <text evidence="3">The sequence shown here is derived from an EMBL/GenBank/DDBJ whole genome shotgun (WGS) entry which is preliminary data.</text>
</comment>
<proteinExistence type="predicted"/>
<dbReference type="RefSeq" id="WP_062970541.1">
    <property type="nucleotide sequence ID" value="NZ_JAAXOT010000001.1"/>
</dbReference>
<dbReference type="Proteomes" id="UP000570678">
    <property type="component" value="Unassembled WGS sequence"/>
</dbReference>
<protein>
    <submittedName>
        <fullName evidence="3">YdcF family protein</fullName>
    </submittedName>
</protein>
<feature type="signal peptide" evidence="1">
    <location>
        <begin position="1"/>
        <end position="40"/>
    </location>
</feature>
<accession>A0A846Y982</accession>
<dbReference type="GO" id="GO:0043164">
    <property type="term" value="P:Gram-negative-bacterium-type cell wall biogenesis"/>
    <property type="evidence" value="ECO:0007669"/>
    <property type="project" value="TreeGrafter"/>
</dbReference>
<dbReference type="PANTHER" id="PTHR30336:SF4">
    <property type="entry name" value="ENVELOPE BIOGENESIS FACTOR ELYC"/>
    <property type="match status" value="1"/>
</dbReference>
<dbReference type="PANTHER" id="PTHR30336">
    <property type="entry name" value="INNER MEMBRANE PROTEIN, PROBABLE PERMEASE"/>
    <property type="match status" value="1"/>
</dbReference>
<dbReference type="EMBL" id="JAAXOT010000001">
    <property type="protein sequence ID" value="NKY55025.1"/>
    <property type="molecule type" value="Genomic_DNA"/>
</dbReference>
<dbReference type="InterPro" id="IPR014729">
    <property type="entry name" value="Rossmann-like_a/b/a_fold"/>
</dbReference>